<proteinExistence type="predicted"/>
<gene>
    <name evidence="2" type="ORF">HED35_07625</name>
</gene>
<evidence type="ECO:0000256" key="1">
    <source>
        <dbReference type="SAM" id="Phobius"/>
    </source>
</evidence>
<dbReference type="RefSeq" id="WP_167807155.1">
    <property type="nucleotide sequence ID" value="NZ_JAAVMB010000008.1"/>
</dbReference>
<reference evidence="2 3" key="1">
    <citation type="submission" date="2020-03" db="EMBL/GenBank/DDBJ databases">
        <title>Bacterial samples isolated from urine from healthy bovine heifers (Gyr breed).</title>
        <authorList>
            <person name="Giannattasio-Ferraz S."/>
            <person name="Maskeri L."/>
            <person name="Penido A."/>
            <person name="Barbosa-Stancioli E.F."/>
            <person name="Putonti C."/>
        </authorList>
    </citation>
    <scope>NUCLEOTIDE SEQUENCE [LARGE SCALE GENOMIC DNA]</scope>
    <source>
        <strain evidence="2 3">UFMG-H7</strain>
    </source>
</reference>
<dbReference type="EMBL" id="JAAVMB010000008">
    <property type="protein sequence ID" value="NKC67952.1"/>
    <property type="molecule type" value="Genomic_DNA"/>
</dbReference>
<dbReference type="Proteomes" id="UP000521358">
    <property type="component" value="Unassembled WGS sequence"/>
</dbReference>
<keyword evidence="1" id="KW-0812">Transmembrane</keyword>
<organism evidence="2 3">
    <name type="scientific">Vagococcus fluvialis</name>
    <dbReference type="NCBI Taxonomy" id="2738"/>
    <lineage>
        <taxon>Bacteria</taxon>
        <taxon>Bacillati</taxon>
        <taxon>Bacillota</taxon>
        <taxon>Bacilli</taxon>
        <taxon>Lactobacillales</taxon>
        <taxon>Enterococcaceae</taxon>
        <taxon>Vagococcus</taxon>
    </lineage>
</organism>
<feature type="transmembrane region" description="Helical" evidence="1">
    <location>
        <begin position="39"/>
        <end position="60"/>
    </location>
</feature>
<name>A0A7X6D919_9ENTE</name>
<accession>A0A7X6D919</accession>
<keyword evidence="1" id="KW-0472">Membrane</keyword>
<evidence type="ECO:0000313" key="3">
    <source>
        <dbReference type="Proteomes" id="UP000521358"/>
    </source>
</evidence>
<protein>
    <submittedName>
        <fullName evidence="2">Uncharacterized protein</fullName>
    </submittedName>
</protein>
<comment type="caution">
    <text evidence="2">The sequence shown here is derived from an EMBL/GenBank/DDBJ whole genome shotgun (WGS) entry which is preliminary data.</text>
</comment>
<feature type="transmembrane region" description="Helical" evidence="1">
    <location>
        <begin position="12"/>
        <end position="33"/>
    </location>
</feature>
<dbReference type="AlphaFoldDB" id="A0A7X6D919"/>
<evidence type="ECO:0000313" key="2">
    <source>
        <dbReference type="EMBL" id="NKC67952.1"/>
    </source>
</evidence>
<keyword evidence="1" id="KW-1133">Transmembrane helix</keyword>
<sequence length="71" mass="8034">MEQLKKYTLEVSLATLGLALFVIGLFFGAQVIVFNLDGFYFFIAGLLLMIYGVGTIISKVREEKKDKQKRV</sequence>